<evidence type="ECO:0000313" key="1">
    <source>
        <dbReference type="EMBL" id="CAP80844.1"/>
    </source>
</evidence>
<name>B6GYC2_PENRW</name>
<dbReference type="AlphaFoldDB" id="B6GYC2"/>
<dbReference type="VEuPathDB" id="FungiDB:PCH_Pc12g12170"/>
<reference evidence="1 2" key="1">
    <citation type="journal article" date="2008" name="Nat. Biotechnol.">
        <title>Genome sequencing and analysis of the filamentous fungus Penicillium chrysogenum.</title>
        <authorList>
            <person name="van den Berg M.A."/>
            <person name="Albang R."/>
            <person name="Albermann K."/>
            <person name="Badger J.H."/>
            <person name="Daran J.-M."/>
            <person name="Driessen A.J.M."/>
            <person name="Garcia-Estrada C."/>
            <person name="Fedorova N.D."/>
            <person name="Harris D.M."/>
            <person name="Heijne W.H.M."/>
            <person name="Joardar V.S."/>
            <person name="Kiel J.A.K.W."/>
            <person name="Kovalchuk A."/>
            <person name="Martin J.F."/>
            <person name="Nierman W.C."/>
            <person name="Nijland J.G."/>
            <person name="Pronk J.T."/>
            <person name="Roubos J.A."/>
            <person name="van der Klei I.J."/>
            <person name="van Peij N.N.M.E."/>
            <person name="Veenhuis M."/>
            <person name="von Doehren H."/>
            <person name="Wagner C."/>
            <person name="Wortman J.R."/>
            <person name="Bovenberg R.A.L."/>
        </authorList>
    </citation>
    <scope>NUCLEOTIDE SEQUENCE [LARGE SCALE GENOMIC DNA]</scope>
    <source>
        <strain evidence="2">ATCC 28089 / DSM 1075 / NRRL 1951 / Wisconsin 54-1255</strain>
    </source>
</reference>
<sequence length="178" mass="19463">MAMKSQIEYWSRLVAGQSYLLALTLKVAVYLAGNVEYSQDRTQGSQLWGPSRNGLCGEVLGEGTAQVWMPHETWAYPINPDPSCTSHGPAQTRESTAPPCGCTWATLRVSQRMGNNKLPSAVHLPTPNLPDNCLDNDDLPCGNCQDRSPMQMTGFCWSRVIIVFTWTIEGKVGSKSGA</sequence>
<protein>
    <submittedName>
        <fullName evidence="1">Uncharacterized protein</fullName>
    </submittedName>
</protein>
<organism evidence="1 2">
    <name type="scientific">Penicillium rubens (strain ATCC 28089 / DSM 1075 / NRRL 1951 / Wisconsin 54-1255)</name>
    <name type="common">Penicillium chrysogenum</name>
    <dbReference type="NCBI Taxonomy" id="500485"/>
    <lineage>
        <taxon>Eukaryota</taxon>
        <taxon>Fungi</taxon>
        <taxon>Dikarya</taxon>
        <taxon>Ascomycota</taxon>
        <taxon>Pezizomycotina</taxon>
        <taxon>Eurotiomycetes</taxon>
        <taxon>Eurotiomycetidae</taxon>
        <taxon>Eurotiales</taxon>
        <taxon>Aspergillaceae</taxon>
        <taxon>Penicillium</taxon>
        <taxon>Penicillium chrysogenum species complex</taxon>
    </lineage>
</organism>
<dbReference type="EMBL" id="AM920427">
    <property type="protein sequence ID" value="CAP80844.1"/>
    <property type="molecule type" value="Genomic_DNA"/>
</dbReference>
<dbReference type="HOGENOM" id="CLU_1511086_0_0_1"/>
<keyword evidence="2" id="KW-1185">Reference proteome</keyword>
<proteinExistence type="predicted"/>
<accession>B6GYC2</accession>
<gene>
    <name evidence="1" type="ORF">Pc12g12170</name>
    <name evidence="1" type="ORF">PCH_Pc12g12170</name>
</gene>
<evidence type="ECO:0000313" key="2">
    <source>
        <dbReference type="Proteomes" id="UP000000724"/>
    </source>
</evidence>
<dbReference type="Proteomes" id="UP000000724">
    <property type="component" value="Contig Pc00c12"/>
</dbReference>